<comment type="caution">
    <text evidence="1">The sequence shown here is derived from an EMBL/GenBank/DDBJ whole genome shotgun (WGS) entry which is preliminary data.</text>
</comment>
<name>A0ACC0U3W6_9AGAM</name>
<sequence>MRTSPHVLALICLAVGKAPLFTHASATHSDTEQMSPAKHKTVESITQAMTEQIEAFKSHLENLKDESGSTLTPCTRELREHFRTHHKVMRGLENDLQMIQEKDPSVPEATLLARRKQLRHLEKQLRKQSRA</sequence>
<reference evidence="1" key="1">
    <citation type="submission" date="2021-03" db="EMBL/GenBank/DDBJ databases">
        <title>Evolutionary priming and transition to the ectomycorrhizal habit in an iconic lineage of mushroom-forming fungi: is preadaptation a requirement?</title>
        <authorList>
            <consortium name="DOE Joint Genome Institute"/>
            <person name="Looney B.P."/>
            <person name="Miyauchi S."/>
            <person name="Morin E."/>
            <person name="Drula E."/>
            <person name="Courty P.E."/>
            <person name="Chicoki N."/>
            <person name="Fauchery L."/>
            <person name="Kohler A."/>
            <person name="Kuo A."/>
            <person name="LaButti K."/>
            <person name="Pangilinan J."/>
            <person name="Lipzen A."/>
            <person name="Riley R."/>
            <person name="Andreopoulos W."/>
            <person name="He G."/>
            <person name="Johnson J."/>
            <person name="Barry K.W."/>
            <person name="Grigoriev I.V."/>
            <person name="Nagy L."/>
            <person name="Hibbett D."/>
            <person name="Henrissat B."/>
            <person name="Matheny P.B."/>
            <person name="Labbe J."/>
            <person name="Martin A.F."/>
        </authorList>
    </citation>
    <scope>NUCLEOTIDE SEQUENCE</scope>
    <source>
        <strain evidence="1">BPL698</strain>
    </source>
</reference>
<accession>A0ACC0U3W6</accession>
<feature type="non-terminal residue" evidence="1">
    <location>
        <position position="131"/>
    </location>
</feature>
<protein>
    <submittedName>
        <fullName evidence="1">Uncharacterized protein</fullName>
    </submittedName>
</protein>
<evidence type="ECO:0000313" key="1">
    <source>
        <dbReference type="EMBL" id="KAI9460277.1"/>
    </source>
</evidence>
<dbReference type="EMBL" id="JAGFNK010000190">
    <property type="protein sequence ID" value="KAI9460277.1"/>
    <property type="molecule type" value="Genomic_DNA"/>
</dbReference>
<dbReference type="Proteomes" id="UP001207468">
    <property type="component" value="Unassembled WGS sequence"/>
</dbReference>
<keyword evidence="2" id="KW-1185">Reference proteome</keyword>
<proteinExistence type="predicted"/>
<evidence type="ECO:0000313" key="2">
    <source>
        <dbReference type="Proteomes" id="UP001207468"/>
    </source>
</evidence>
<gene>
    <name evidence="1" type="ORF">F5148DRAFT_1217269</name>
</gene>
<organism evidence="1 2">
    <name type="scientific">Russula earlei</name>
    <dbReference type="NCBI Taxonomy" id="71964"/>
    <lineage>
        <taxon>Eukaryota</taxon>
        <taxon>Fungi</taxon>
        <taxon>Dikarya</taxon>
        <taxon>Basidiomycota</taxon>
        <taxon>Agaricomycotina</taxon>
        <taxon>Agaricomycetes</taxon>
        <taxon>Russulales</taxon>
        <taxon>Russulaceae</taxon>
        <taxon>Russula</taxon>
    </lineage>
</organism>